<name>A0A3B6HZX4_WHEAT</name>
<evidence type="ECO:0000256" key="1">
    <source>
        <dbReference type="SAM" id="Phobius"/>
    </source>
</evidence>
<dbReference type="AlphaFoldDB" id="A0A3B6HZX4"/>
<keyword evidence="1" id="KW-0472">Membrane</keyword>
<evidence type="ECO:0000313" key="3">
    <source>
        <dbReference type="Proteomes" id="UP000019116"/>
    </source>
</evidence>
<dbReference type="Proteomes" id="UP000019116">
    <property type="component" value="Chromosome 4A"/>
</dbReference>
<dbReference type="EnsemblPlants" id="TraesCS4A02G379500.1">
    <property type="protein sequence ID" value="TraesCS4A02G379500.1.cds1"/>
    <property type="gene ID" value="TraesCS4A02G379500"/>
</dbReference>
<dbReference type="Gramene" id="TraesCS4A02G379500.1">
    <property type="protein sequence ID" value="TraesCS4A02G379500.1.cds1"/>
    <property type="gene ID" value="TraesCS4A02G379500"/>
</dbReference>
<dbReference type="Gramene" id="TraesSYM4A03G02213650.1">
    <property type="protein sequence ID" value="TraesSYM4A03G02213650.1.CDS1"/>
    <property type="gene ID" value="TraesSYM4A03G02213650"/>
</dbReference>
<dbReference type="OMA" id="CNILNCT"/>
<dbReference type="Gramene" id="TraesCS4A03G0942300.1">
    <property type="protein sequence ID" value="TraesCS4A03G0942300.1.CDS1"/>
    <property type="gene ID" value="TraesCS4A03G0942300"/>
</dbReference>
<feature type="transmembrane region" description="Helical" evidence="1">
    <location>
        <begin position="248"/>
        <end position="270"/>
    </location>
</feature>
<protein>
    <submittedName>
        <fullName evidence="2">Uncharacterized protein</fullName>
    </submittedName>
</protein>
<keyword evidence="1" id="KW-1133">Transmembrane helix</keyword>
<sequence>MLPCNILNCTSNCSIEDQLNREGGSIPERLFPKRTKIRVLWVLPNPDGIEPVSWFVLSSRASRRDRFASDAGMGPVKMLFVRESTARDVSLTPSSAGMCPPRVLLPSSIMVMPTQELRLAGNVPEKELSLRMRFFRRRRLPRLAGMSPWSELKLRSSSRRNVRFPMAGESGPVSLVPFNISATTRAGLQGMQITPSQLQKLVLLFQEASEPPSLSCALKASNAASSLAVTMAAVRMARNEHSQPMTPFAIAMPLLVLLVWLAAPYIICLWPRLVRVARAERHWALISWK</sequence>
<accession>A0A3B6HZX4</accession>
<reference evidence="2" key="1">
    <citation type="submission" date="2018-08" db="EMBL/GenBank/DDBJ databases">
        <authorList>
            <person name="Rossello M."/>
        </authorList>
    </citation>
    <scope>NUCLEOTIDE SEQUENCE [LARGE SCALE GENOMIC DNA]</scope>
    <source>
        <strain evidence="2">cv. Chinese Spring</strain>
    </source>
</reference>
<dbReference type="OrthoDB" id="10518270at2759"/>
<keyword evidence="3" id="KW-1185">Reference proteome</keyword>
<evidence type="ECO:0000313" key="2">
    <source>
        <dbReference type="EnsemblPlants" id="TraesCS4A02G379500.1.cds1"/>
    </source>
</evidence>
<reference evidence="2" key="2">
    <citation type="submission" date="2018-10" db="UniProtKB">
        <authorList>
            <consortium name="EnsemblPlants"/>
        </authorList>
    </citation>
    <scope>IDENTIFICATION</scope>
</reference>
<organism evidence="2">
    <name type="scientific">Triticum aestivum</name>
    <name type="common">Wheat</name>
    <dbReference type="NCBI Taxonomy" id="4565"/>
    <lineage>
        <taxon>Eukaryota</taxon>
        <taxon>Viridiplantae</taxon>
        <taxon>Streptophyta</taxon>
        <taxon>Embryophyta</taxon>
        <taxon>Tracheophyta</taxon>
        <taxon>Spermatophyta</taxon>
        <taxon>Magnoliopsida</taxon>
        <taxon>Liliopsida</taxon>
        <taxon>Poales</taxon>
        <taxon>Poaceae</taxon>
        <taxon>BOP clade</taxon>
        <taxon>Pooideae</taxon>
        <taxon>Triticodae</taxon>
        <taxon>Triticeae</taxon>
        <taxon>Triticinae</taxon>
        <taxon>Triticum</taxon>
    </lineage>
</organism>
<dbReference type="Gramene" id="TraesNOR4A03G02208240.1">
    <property type="protein sequence ID" value="TraesNOR4A03G02208240.1.CDS1"/>
    <property type="gene ID" value="TraesNOR4A03G02208240"/>
</dbReference>
<proteinExistence type="predicted"/>
<keyword evidence="1" id="KW-0812">Transmembrane</keyword>
<dbReference type="Gramene" id="TraesLAC4A03G02138990.1">
    <property type="protein sequence ID" value="TraesLAC4A03G02138990.1.CDS1"/>
    <property type="gene ID" value="TraesLAC4A03G02138990"/>
</dbReference>